<comment type="cofactor">
    <cofactor evidence="1 6">
        <name>heme</name>
        <dbReference type="ChEBI" id="CHEBI:30413"/>
    </cofactor>
</comment>
<dbReference type="PRINTS" id="PR00463">
    <property type="entry name" value="EP450I"/>
</dbReference>
<dbReference type="Pfam" id="PF00067">
    <property type="entry name" value="p450"/>
    <property type="match status" value="1"/>
</dbReference>
<dbReference type="InterPro" id="IPR001128">
    <property type="entry name" value="Cyt_P450"/>
</dbReference>
<feature type="binding site" description="axial binding residue" evidence="6">
    <location>
        <position position="453"/>
    </location>
    <ligand>
        <name>heme</name>
        <dbReference type="ChEBI" id="CHEBI:30413"/>
    </ligand>
    <ligandPart>
        <name>Fe</name>
        <dbReference type="ChEBI" id="CHEBI:18248"/>
    </ligandPart>
</feature>
<dbReference type="PANTHER" id="PTHR24305:SF210">
    <property type="entry name" value="CYTOCHROME P450 MONOOXYGENASE ASQL-RELATED"/>
    <property type="match status" value="1"/>
</dbReference>
<keyword evidence="7" id="KW-0812">Transmembrane</keyword>
<dbReference type="AlphaFoldDB" id="A0AAN7W6R6"/>
<organism evidence="8 9">
    <name type="scientific">Elasticomyces elasticus</name>
    <dbReference type="NCBI Taxonomy" id="574655"/>
    <lineage>
        <taxon>Eukaryota</taxon>
        <taxon>Fungi</taxon>
        <taxon>Dikarya</taxon>
        <taxon>Ascomycota</taxon>
        <taxon>Pezizomycotina</taxon>
        <taxon>Dothideomycetes</taxon>
        <taxon>Dothideomycetidae</taxon>
        <taxon>Mycosphaerellales</taxon>
        <taxon>Teratosphaeriaceae</taxon>
        <taxon>Elasticomyces</taxon>
    </lineage>
</organism>
<comment type="caution">
    <text evidence="8">The sequence shown here is derived from an EMBL/GenBank/DDBJ whole genome shotgun (WGS) entry which is preliminary data.</text>
</comment>
<dbReference type="GO" id="GO:0004497">
    <property type="term" value="F:monooxygenase activity"/>
    <property type="evidence" value="ECO:0007669"/>
    <property type="project" value="InterPro"/>
</dbReference>
<sequence>MATNSSIVTALMPSSILQLIGFAAAVTVSWIIGWGLYHAFLHPLSKYPGPKLWAAYRIPYVYYNVRGQLPFKVTQLHRRYGPVVRIGPDHMSFTDAAAWQDIYGLQPGRVQNQKDMQAYTPHMPGWDQNIIHADDTFHAKLRRMYGAAFSPKALGEQAGMLQKYADLMVTQLKIAVERDGVQDMSAWYNYTTFDLTGDFAFGEAFHCLEQGGKSHFFLKTVFGGVTTGLQLMALEFYGVLTLLSPLIPKSAMKPKEDMDRYTKELVDRRMERGYDPKVVDVFNYLLAQKDTEGELSQQALYENGITLVVAGSETTATLLTGLTYFLCRNPDKLKKVQDEVRSAFSSDDEITPKTVNDLTYMLAVLSEGLRIFPPTAFGIPRLIANKAGQEVAGNYVPHKTRVAIFHQAAYRSENNFARPNDFVPERWLDNPTAEFKNDSRDALQPFMVGPRGCIGKSLAYAEMRLLFAKMLYNFDFELADPTEDWYGGLRSFMVWERTPLRIRLRAVER</sequence>
<accession>A0AAN7W6R6</accession>
<keyword evidence="5 6" id="KW-0408">Iron</keyword>
<evidence type="ECO:0000256" key="2">
    <source>
        <dbReference type="ARBA" id="ARBA00010617"/>
    </source>
</evidence>
<gene>
    <name evidence="8" type="ORF">LTR97_005202</name>
</gene>
<dbReference type="EMBL" id="JAVRQU010000007">
    <property type="protein sequence ID" value="KAK5700685.1"/>
    <property type="molecule type" value="Genomic_DNA"/>
</dbReference>
<evidence type="ECO:0000313" key="8">
    <source>
        <dbReference type="EMBL" id="KAK5700685.1"/>
    </source>
</evidence>
<comment type="similarity">
    <text evidence="2">Belongs to the cytochrome P450 family.</text>
</comment>
<name>A0AAN7W6R6_9PEZI</name>
<keyword evidence="7" id="KW-1133">Transmembrane helix</keyword>
<reference evidence="8" key="1">
    <citation type="submission" date="2023-08" db="EMBL/GenBank/DDBJ databases">
        <title>Black Yeasts Isolated from many extreme environments.</title>
        <authorList>
            <person name="Coleine C."/>
            <person name="Stajich J.E."/>
            <person name="Selbmann L."/>
        </authorList>
    </citation>
    <scope>NUCLEOTIDE SEQUENCE</scope>
    <source>
        <strain evidence="8">CCFEE 5810</strain>
    </source>
</reference>
<protein>
    <submittedName>
        <fullName evidence="8">Uncharacterized protein</fullName>
    </submittedName>
</protein>
<dbReference type="CDD" id="cd11058">
    <property type="entry name" value="CYP60B-like"/>
    <property type="match status" value="1"/>
</dbReference>
<dbReference type="SUPFAM" id="SSF48264">
    <property type="entry name" value="Cytochrome P450"/>
    <property type="match status" value="1"/>
</dbReference>
<dbReference type="GO" id="GO:0005506">
    <property type="term" value="F:iron ion binding"/>
    <property type="evidence" value="ECO:0007669"/>
    <property type="project" value="InterPro"/>
</dbReference>
<proteinExistence type="inferred from homology"/>
<dbReference type="Proteomes" id="UP001310594">
    <property type="component" value="Unassembled WGS sequence"/>
</dbReference>
<dbReference type="GO" id="GO:0016705">
    <property type="term" value="F:oxidoreductase activity, acting on paired donors, with incorporation or reduction of molecular oxygen"/>
    <property type="evidence" value="ECO:0007669"/>
    <property type="project" value="InterPro"/>
</dbReference>
<dbReference type="InterPro" id="IPR050121">
    <property type="entry name" value="Cytochrome_P450_monoxygenase"/>
</dbReference>
<dbReference type="PANTHER" id="PTHR24305">
    <property type="entry name" value="CYTOCHROME P450"/>
    <property type="match status" value="1"/>
</dbReference>
<keyword evidence="3 6" id="KW-0349">Heme</keyword>
<dbReference type="GO" id="GO:0020037">
    <property type="term" value="F:heme binding"/>
    <property type="evidence" value="ECO:0007669"/>
    <property type="project" value="InterPro"/>
</dbReference>
<evidence type="ECO:0000256" key="6">
    <source>
        <dbReference type="PIRSR" id="PIRSR602401-1"/>
    </source>
</evidence>
<dbReference type="InterPro" id="IPR002401">
    <property type="entry name" value="Cyt_P450_E_grp-I"/>
</dbReference>
<evidence type="ECO:0000256" key="4">
    <source>
        <dbReference type="ARBA" id="ARBA00022723"/>
    </source>
</evidence>
<dbReference type="InterPro" id="IPR036396">
    <property type="entry name" value="Cyt_P450_sf"/>
</dbReference>
<keyword evidence="4 6" id="KW-0479">Metal-binding</keyword>
<dbReference type="Gene3D" id="1.10.630.10">
    <property type="entry name" value="Cytochrome P450"/>
    <property type="match status" value="1"/>
</dbReference>
<keyword evidence="7" id="KW-0472">Membrane</keyword>
<evidence type="ECO:0000256" key="1">
    <source>
        <dbReference type="ARBA" id="ARBA00001971"/>
    </source>
</evidence>
<evidence type="ECO:0000256" key="7">
    <source>
        <dbReference type="SAM" id="Phobius"/>
    </source>
</evidence>
<evidence type="ECO:0000256" key="5">
    <source>
        <dbReference type="ARBA" id="ARBA00023004"/>
    </source>
</evidence>
<dbReference type="PRINTS" id="PR00385">
    <property type="entry name" value="P450"/>
</dbReference>
<feature type="transmembrane region" description="Helical" evidence="7">
    <location>
        <begin position="16"/>
        <end position="37"/>
    </location>
</feature>
<evidence type="ECO:0000256" key="3">
    <source>
        <dbReference type="ARBA" id="ARBA00022617"/>
    </source>
</evidence>
<evidence type="ECO:0000313" key="9">
    <source>
        <dbReference type="Proteomes" id="UP001310594"/>
    </source>
</evidence>